<sequence>MLFFFCYLFMFMMSILSFLFENKHLLMILLTLEFMMLSLLNMMFIYLINMWNDMFMFNCFLVIMVIESVMGLNLLILMVRFSGNDYFSSFNLLMC</sequence>
<evidence type="ECO:0000313" key="12">
    <source>
        <dbReference type="EMBL" id="QTT57976.1"/>
    </source>
</evidence>
<evidence type="ECO:0000256" key="3">
    <source>
        <dbReference type="ARBA" id="ARBA00016612"/>
    </source>
</evidence>
<dbReference type="EMBL" id="MW413804">
    <property type="protein sequence ID" value="QTT57976.1"/>
    <property type="molecule type" value="Genomic_DNA"/>
</dbReference>
<evidence type="ECO:0000256" key="8">
    <source>
        <dbReference type="ARBA" id="ARBA00023136"/>
    </source>
</evidence>
<dbReference type="GO" id="GO:0008137">
    <property type="term" value="F:NADH dehydrogenase (ubiquinone) activity"/>
    <property type="evidence" value="ECO:0007669"/>
    <property type="project" value="UniProtKB-EC"/>
</dbReference>
<evidence type="ECO:0000256" key="6">
    <source>
        <dbReference type="ARBA" id="ARBA00022989"/>
    </source>
</evidence>
<gene>
    <name evidence="12" type="primary">nad4l</name>
</gene>
<keyword evidence="5" id="KW-1278">Translocase</keyword>
<accession>A0A8A9WHL8</accession>
<evidence type="ECO:0000256" key="10">
    <source>
        <dbReference type="ARBA" id="ARBA00049551"/>
    </source>
</evidence>
<dbReference type="AlphaFoldDB" id="A0A8A9WHL8"/>
<dbReference type="Gene3D" id="1.10.287.3510">
    <property type="match status" value="1"/>
</dbReference>
<keyword evidence="4 11" id="KW-0812">Transmembrane</keyword>
<comment type="similarity">
    <text evidence="2">Belongs to the complex I subunit 4L family.</text>
</comment>
<reference evidence="12" key="1">
    <citation type="submission" date="2020-12" db="EMBL/GenBank/DDBJ databases">
        <title>Plectrocnemia sp. mitochondrion, complete genome.</title>
        <authorList>
            <person name="Wang Y.Y."/>
            <person name="Zhong X.X."/>
        </authorList>
    </citation>
    <scope>NUCLEOTIDE SEQUENCE</scope>
</reference>
<keyword evidence="6 11" id="KW-1133">Transmembrane helix</keyword>
<proteinExistence type="inferred from homology"/>
<name>A0A8A9WHL8_9NEOP</name>
<dbReference type="GO" id="GO:0016020">
    <property type="term" value="C:membrane"/>
    <property type="evidence" value="ECO:0007669"/>
    <property type="project" value="UniProtKB-SubCell"/>
</dbReference>
<comment type="subcellular location">
    <subcellularLocation>
        <location evidence="1">Membrane</location>
        <topology evidence="1">Multi-pass membrane protein</topology>
    </subcellularLocation>
</comment>
<evidence type="ECO:0000256" key="1">
    <source>
        <dbReference type="ARBA" id="ARBA00004141"/>
    </source>
</evidence>
<evidence type="ECO:0000256" key="4">
    <source>
        <dbReference type="ARBA" id="ARBA00022692"/>
    </source>
</evidence>
<evidence type="ECO:0000256" key="9">
    <source>
        <dbReference type="ARBA" id="ARBA00031586"/>
    </source>
</evidence>
<keyword evidence="7" id="KW-0520">NAD</keyword>
<dbReference type="Pfam" id="PF00420">
    <property type="entry name" value="Oxidored_q2"/>
    <property type="match status" value="1"/>
</dbReference>
<evidence type="ECO:0000256" key="2">
    <source>
        <dbReference type="ARBA" id="ARBA00010519"/>
    </source>
</evidence>
<evidence type="ECO:0000256" key="7">
    <source>
        <dbReference type="ARBA" id="ARBA00023027"/>
    </source>
</evidence>
<geneLocation type="mitochondrion" evidence="12"/>
<organism evidence="12">
    <name type="scientific">Plectrocnemia sp. 1 YW-2021a</name>
    <dbReference type="NCBI Taxonomy" id="2823369"/>
    <lineage>
        <taxon>Eukaryota</taxon>
        <taxon>Metazoa</taxon>
        <taxon>Ecdysozoa</taxon>
        <taxon>Arthropoda</taxon>
        <taxon>Hexapoda</taxon>
        <taxon>Insecta</taxon>
        <taxon>Pterygota</taxon>
        <taxon>Neoptera</taxon>
        <taxon>Endopterygota</taxon>
        <taxon>Trichoptera</taxon>
        <taxon>Annulipalpia</taxon>
        <taxon>Psychomyioidea</taxon>
        <taxon>Polycentropodidae</taxon>
        <taxon>Polycentropodinae</taxon>
        <taxon>Plectrocnemia</taxon>
    </lineage>
</organism>
<feature type="transmembrane region" description="Helical" evidence="11">
    <location>
        <begin position="55"/>
        <end position="79"/>
    </location>
</feature>
<evidence type="ECO:0000256" key="11">
    <source>
        <dbReference type="SAM" id="Phobius"/>
    </source>
</evidence>
<keyword evidence="8 11" id="KW-0472">Membrane</keyword>
<feature type="transmembrane region" description="Helical" evidence="11">
    <location>
        <begin position="27"/>
        <end position="48"/>
    </location>
</feature>
<evidence type="ECO:0000256" key="5">
    <source>
        <dbReference type="ARBA" id="ARBA00022967"/>
    </source>
</evidence>
<dbReference type="InterPro" id="IPR039428">
    <property type="entry name" value="NUOK/Mnh_C1-like"/>
</dbReference>
<comment type="catalytic activity">
    <reaction evidence="10">
        <text>a ubiquinone + NADH + 5 H(+)(in) = a ubiquinol + NAD(+) + 4 H(+)(out)</text>
        <dbReference type="Rhea" id="RHEA:29091"/>
        <dbReference type="Rhea" id="RHEA-COMP:9565"/>
        <dbReference type="Rhea" id="RHEA-COMP:9566"/>
        <dbReference type="ChEBI" id="CHEBI:15378"/>
        <dbReference type="ChEBI" id="CHEBI:16389"/>
        <dbReference type="ChEBI" id="CHEBI:17976"/>
        <dbReference type="ChEBI" id="CHEBI:57540"/>
        <dbReference type="ChEBI" id="CHEBI:57945"/>
        <dbReference type="EC" id="7.1.1.2"/>
    </reaction>
</comment>
<keyword evidence="12" id="KW-0496">Mitochondrion</keyword>
<protein>
    <recommendedName>
        <fullName evidence="3">NADH-ubiquinone oxidoreductase chain 4L</fullName>
    </recommendedName>
    <alternativeName>
        <fullName evidence="9">NADH dehydrogenase subunit 4L</fullName>
    </alternativeName>
</protein>